<feature type="transmembrane region" description="Helical" evidence="5">
    <location>
        <begin position="64"/>
        <end position="84"/>
    </location>
</feature>
<keyword evidence="3" id="KW-0630">Potassium</keyword>
<keyword evidence="5" id="KW-1133">Transmembrane helix</keyword>
<evidence type="ECO:0000256" key="3">
    <source>
        <dbReference type="ARBA" id="ARBA00022958"/>
    </source>
</evidence>
<feature type="transmembrane region" description="Helical" evidence="5">
    <location>
        <begin position="105"/>
        <end position="130"/>
    </location>
</feature>
<keyword evidence="5" id="KW-0472">Membrane</keyword>
<dbReference type="GO" id="GO:0012505">
    <property type="term" value="C:endomembrane system"/>
    <property type="evidence" value="ECO:0007669"/>
    <property type="project" value="TreeGrafter"/>
</dbReference>
<evidence type="ECO:0000256" key="4">
    <source>
        <dbReference type="ARBA" id="ARBA00023065"/>
    </source>
</evidence>
<feature type="transmembrane region" description="Helical" evidence="5">
    <location>
        <begin position="25"/>
        <end position="44"/>
    </location>
</feature>
<proteinExistence type="predicted"/>
<keyword evidence="7" id="KW-1185">Reference proteome</keyword>
<accession>A0A811RQ02</accession>
<dbReference type="InterPro" id="IPR050794">
    <property type="entry name" value="CPA2_transporter"/>
</dbReference>
<gene>
    <name evidence="6" type="ORF">NCGR_LOCUS55210</name>
</gene>
<evidence type="ECO:0000256" key="1">
    <source>
        <dbReference type="ARBA" id="ARBA00022448"/>
    </source>
</evidence>
<protein>
    <submittedName>
        <fullName evidence="6">Uncharacterized protein</fullName>
    </submittedName>
</protein>
<dbReference type="Proteomes" id="UP000604825">
    <property type="component" value="Unassembled WGS sequence"/>
</dbReference>
<keyword evidence="1" id="KW-0813">Transport</keyword>
<sequence>MTTTTLLCTATQLERRQHRARWPGPAPLAPLGLGPVSVLVVFLASWLTPPPSHTLSSPAPSTVAWAKLVHVTLVVAGAHLLASPPRALRRIHGEDRLRQLHARRLLALAAAVGDEAASLLAGALAVAVGARVGVRRRSPASGTRHAANQVRAIGDRGGSAPRIFVFGLTVPNGPVGVAIVEKVEDFVVGTLLPRFFVMSGLRTDTAKITKDTPRWCC</sequence>
<dbReference type="EMBL" id="CAJGYO010000016">
    <property type="protein sequence ID" value="CAD6271925.1"/>
    <property type="molecule type" value="Genomic_DNA"/>
</dbReference>
<dbReference type="OrthoDB" id="2687058at2759"/>
<evidence type="ECO:0000313" key="7">
    <source>
        <dbReference type="Proteomes" id="UP000604825"/>
    </source>
</evidence>
<keyword evidence="4" id="KW-0406">Ion transport</keyword>
<dbReference type="PANTHER" id="PTHR32468">
    <property type="entry name" value="CATION/H + ANTIPORTER"/>
    <property type="match status" value="1"/>
</dbReference>
<evidence type="ECO:0000256" key="2">
    <source>
        <dbReference type="ARBA" id="ARBA00022538"/>
    </source>
</evidence>
<keyword evidence="5" id="KW-0812">Transmembrane</keyword>
<reference evidence="6" key="1">
    <citation type="submission" date="2020-10" db="EMBL/GenBank/DDBJ databases">
        <authorList>
            <person name="Han B."/>
            <person name="Lu T."/>
            <person name="Zhao Q."/>
            <person name="Huang X."/>
            <person name="Zhao Y."/>
        </authorList>
    </citation>
    <scope>NUCLEOTIDE SEQUENCE</scope>
</reference>
<dbReference type="GO" id="GO:0006813">
    <property type="term" value="P:potassium ion transport"/>
    <property type="evidence" value="ECO:0007669"/>
    <property type="project" value="UniProtKB-KW"/>
</dbReference>
<keyword evidence="2" id="KW-0633">Potassium transport</keyword>
<comment type="caution">
    <text evidence="6">The sequence shown here is derived from an EMBL/GenBank/DDBJ whole genome shotgun (WGS) entry which is preliminary data.</text>
</comment>
<evidence type="ECO:0000256" key="5">
    <source>
        <dbReference type="SAM" id="Phobius"/>
    </source>
</evidence>
<name>A0A811RQ02_9POAL</name>
<dbReference type="AlphaFoldDB" id="A0A811RQ02"/>
<evidence type="ECO:0000313" key="6">
    <source>
        <dbReference type="EMBL" id="CAD6271925.1"/>
    </source>
</evidence>
<dbReference type="GO" id="GO:0098662">
    <property type="term" value="P:inorganic cation transmembrane transport"/>
    <property type="evidence" value="ECO:0007669"/>
    <property type="project" value="TreeGrafter"/>
</dbReference>
<dbReference type="PANTHER" id="PTHR32468:SF86">
    <property type="entry name" value="OS11G0123600 PROTEIN"/>
    <property type="match status" value="1"/>
</dbReference>
<organism evidence="6 7">
    <name type="scientific">Miscanthus lutarioriparius</name>
    <dbReference type="NCBI Taxonomy" id="422564"/>
    <lineage>
        <taxon>Eukaryota</taxon>
        <taxon>Viridiplantae</taxon>
        <taxon>Streptophyta</taxon>
        <taxon>Embryophyta</taxon>
        <taxon>Tracheophyta</taxon>
        <taxon>Spermatophyta</taxon>
        <taxon>Magnoliopsida</taxon>
        <taxon>Liliopsida</taxon>
        <taxon>Poales</taxon>
        <taxon>Poaceae</taxon>
        <taxon>PACMAD clade</taxon>
        <taxon>Panicoideae</taxon>
        <taxon>Andropogonodae</taxon>
        <taxon>Andropogoneae</taxon>
        <taxon>Saccharinae</taxon>
        <taxon>Miscanthus</taxon>
    </lineage>
</organism>
<dbReference type="GO" id="GO:0006885">
    <property type="term" value="P:regulation of pH"/>
    <property type="evidence" value="ECO:0007669"/>
    <property type="project" value="TreeGrafter"/>
</dbReference>